<name>A0A3D8J9X6_9HELI</name>
<gene>
    <name evidence="7" type="ORF">CQA57_02140</name>
</gene>
<feature type="transmembrane region" description="Helical" evidence="6">
    <location>
        <begin position="264"/>
        <end position="287"/>
    </location>
</feature>
<protein>
    <submittedName>
        <fullName evidence="7">Permease</fullName>
    </submittedName>
</protein>
<dbReference type="RefSeq" id="WP_115578598.1">
    <property type="nucleotide sequence ID" value="NZ_NXLX01000003.1"/>
</dbReference>
<proteinExistence type="predicted"/>
<evidence type="ECO:0000256" key="5">
    <source>
        <dbReference type="ARBA" id="ARBA00023136"/>
    </source>
</evidence>
<evidence type="ECO:0000256" key="2">
    <source>
        <dbReference type="ARBA" id="ARBA00022475"/>
    </source>
</evidence>
<evidence type="ECO:0000313" key="8">
    <source>
        <dbReference type="Proteomes" id="UP000256695"/>
    </source>
</evidence>
<dbReference type="EMBL" id="NXLX01000003">
    <property type="protein sequence ID" value="RDU74303.1"/>
    <property type="molecule type" value="Genomic_DNA"/>
</dbReference>
<dbReference type="AlphaFoldDB" id="A0A3D8J9X6"/>
<feature type="transmembrane region" description="Helical" evidence="6">
    <location>
        <begin position="330"/>
        <end position="348"/>
    </location>
</feature>
<feature type="transmembrane region" description="Helical" evidence="6">
    <location>
        <begin position="296"/>
        <end position="318"/>
    </location>
</feature>
<feature type="transmembrane region" description="Helical" evidence="6">
    <location>
        <begin position="93"/>
        <end position="111"/>
    </location>
</feature>
<dbReference type="InterPro" id="IPR005495">
    <property type="entry name" value="LptG/LptF_permease"/>
</dbReference>
<evidence type="ECO:0000256" key="4">
    <source>
        <dbReference type="ARBA" id="ARBA00022989"/>
    </source>
</evidence>
<dbReference type="OrthoDB" id="5372305at2"/>
<accession>A0A3D8J9X6</accession>
<dbReference type="GO" id="GO:0043190">
    <property type="term" value="C:ATP-binding cassette (ABC) transporter complex"/>
    <property type="evidence" value="ECO:0007669"/>
    <property type="project" value="TreeGrafter"/>
</dbReference>
<keyword evidence="4 6" id="KW-1133">Transmembrane helix</keyword>
<sequence length="354" mass="40736">MFFYLAWNYFRFVLIIFSALQVFFISIDSLKYLDQLPSSANLIILFFVYDFLYALNYTLPISILLASIIFYLNLTKSNQYTAFLALGYSKRKILSPILMVSTFLILFYIGLNATPFVYAQEKAEAIISQGNFSNITEDLLVKYKDNYVYFGKIYPLIQKAENIKVFKLDSNGILENFAQSKEAHFIDNYWVMNQAIVSSVPKQLILGAKGLEVKEEEEFRILKGFRPKVLDTIYQNKPSVSIIDAFQSLHILKKQEANHTKIRAILYSFILVPFFVPLTIMIIAFFIPSLARYSNLALLGFIFIVLSLVIWGLFFAFGKMSVSGLLSPELMLLIPLSLLCLLSLFYISRINFKM</sequence>
<feature type="transmembrane region" description="Helical" evidence="6">
    <location>
        <begin position="42"/>
        <end position="72"/>
    </location>
</feature>
<organism evidence="7 8">
    <name type="scientific">Helicobacter anseris</name>
    <dbReference type="NCBI Taxonomy" id="375926"/>
    <lineage>
        <taxon>Bacteria</taxon>
        <taxon>Pseudomonadati</taxon>
        <taxon>Campylobacterota</taxon>
        <taxon>Epsilonproteobacteria</taxon>
        <taxon>Campylobacterales</taxon>
        <taxon>Helicobacteraceae</taxon>
        <taxon>Helicobacter</taxon>
    </lineage>
</organism>
<keyword evidence="2" id="KW-1003">Cell membrane</keyword>
<evidence type="ECO:0000256" key="6">
    <source>
        <dbReference type="SAM" id="Phobius"/>
    </source>
</evidence>
<feature type="transmembrane region" description="Helical" evidence="6">
    <location>
        <begin position="12"/>
        <end position="30"/>
    </location>
</feature>
<reference evidence="7 8" key="1">
    <citation type="submission" date="2018-04" db="EMBL/GenBank/DDBJ databases">
        <title>Novel Campyloabacter and Helicobacter Species and Strains.</title>
        <authorList>
            <person name="Mannion A.J."/>
            <person name="Shen Z."/>
            <person name="Fox J.G."/>
        </authorList>
    </citation>
    <scope>NUCLEOTIDE SEQUENCE [LARGE SCALE GENOMIC DNA]</scope>
    <source>
        <strain evidence="7 8">MIT 04-9362</strain>
    </source>
</reference>
<comment type="subcellular location">
    <subcellularLocation>
        <location evidence="1">Cell membrane</location>
        <topology evidence="1">Multi-pass membrane protein</topology>
    </subcellularLocation>
</comment>
<keyword evidence="8" id="KW-1185">Reference proteome</keyword>
<evidence type="ECO:0000256" key="3">
    <source>
        <dbReference type="ARBA" id="ARBA00022692"/>
    </source>
</evidence>
<dbReference type="GO" id="GO:0015920">
    <property type="term" value="P:lipopolysaccharide transport"/>
    <property type="evidence" value="ECO:0007669"/>
    <property type="project" value="TreeGrafter"/>
</dbReference>
<dbReference type="Proteomes" id="UP000256695">
    <property type="component" value="Unassembled WGS sequence"/>
</dbReference>
<dbReference type="Pfam" id="PF03739">
    <property type="entry name" value="LptF_LptG"/>
    <property type="match status" value="1"/>
</dbReference>
<dbReference type="PANTHER" id="PTHR33529:SF6">
    <property type="entry name" value="YJGP_YJGQ FAMILY PERMEASE"/>
    <property type="match status" value="1"/>
</dbReference>
<evidence type="ECO:0000313" key="7">
    <source>
        <dbReference type="EMBL" id="RDU74303.1"/>
    </source>
</evidence>
<keyword evidence="5 6" id="KW-0472">Membrane</keyword>
<evidence type="ECO:0000256" key="1">
    <source>
        <dbReference type="ARBA" id="ARBA00004651"/>
    </source>
</evidence>
<comment type="caution">
    <text evidence="7">The sequence shown here is derived from an EMBL/GenBank/DDBJ whole genome shotgun (WGS) entry which is preliminary data.</text>
</comment>
<keyword evidence="3 6" id="KW-0812">Transmembrane</keyword>
<dbReference type="PANTHER" id="PTHR33529">
    <property type="entry name" value="SLR0882 PROTEIN-RELATED"/>
    <property type="match status" value="1"/>
</dbReference>